<dbReference type="GO" id="GO:0003723">
    <property type="term" value="F:RNA binding"/>
    <property type="evidence" value="ECO:0007669"/>
    <property type="project" value="UniProtKB-KW"/>
</dbReference>
<dbReference type="Gene3D" id="3.30.1370.10">
    <property type="entry name" value="K Homology domain, type 1"/>
    <property type="match status" value="1"/>
</dbReference>
<dbReference type="RefSeq" id="XP_027357867.1">
    <property type="nucleotide sequence ID" value="XM_027502066.1"/>
</dbReference>
<feature type="compositionally biased region" description="Polar residues" evidence="9">
    <location>
        <begin position="756"/>
        <end position="766"/>
    </location>
</feature>
<dbReference type="GO" id="GO:0004654">
    <property type="term" value="F:polyribonucleotide nucleotidyltransferase activity"/>
    <property type="evidence" value="ECO:0007669"/>
    <property type="project" value="UniProtKB-EC"/>
</dbReference>
<dbReference type="GO" id="GO:0009570">
    <property type="term" value="C:chloroplast stroma"/>
    <property type="evidence" value="ECO:0007669"/>
    <property type="project" value="TreeGrafter"/>
</dbReference>
<evidence type="ECO:0000313" key="11">
    <source>
        <dbReference type="Proteomes" id="UP000694853"/>
    </source>
</evidence>
<dbReference type="SUPFAM" id="SSF54791">
    <property type="entry name" value="Eukaryotic type KH-domain (KH-domain type I)"/>
    <property type="match status" value="1"/>
</dbReference>
<dbReference type="GO" id="GO:0006364">
    <property type="term" value="P:rRNA processing"/>
    <property type="evidence" value="ECO:0007669"/>
    <property type="project" value="UniProtKB-KW"/>
</dbReference>
<dbReference type="FunFam" id="3.30.1370.10:FF:000001">
    <property type="entry name" value="Polyribonucleotide nucleotidyltransferase"/>
    <property type="match status" value="1"/>
</dbReference>
<dbReference type="InterPro" id="IPR020568">
    <property type="entry name" value="Ribosomal_Su5_D2-typ_SF"/>
</dbReference>
<evidence type="ECO:0000256" key="6">
    <source>
        <dbReference type="ARBA" id="ARBA00022695"/>
    </source>
</evidence>
<reference evidence="11" key="1">
    <citation type="journal article" date="2019" name="Toxins">
        <title>Detection of Abrin-Like and Prepropulchellin-Like Toxin Genes and Transcripts Using Whole Genome Sequencing and Full-Length Transcript Sequencing of Abrus precatorius.</title>
        <authorList>
            <person name="Hovde B.T."/>
            <person name="Daligault H.E."/>
            <person name="Hanschen E.R."/>
            <person name="Kunde Y.A."/>
            <person name="Johnson M.B."/>
            <person name="Starkenburg S.R."/>
            <person name="Johnson S.L."/>
        </authorList>
    </citation>
    <scope>NUCLEOTIDE SEQUENCE [LARGE SCALE GENOMIC DNA]</scope>
</reference>
<dbReference type="CDD" id="cd02393">
    <property type="entry name" value="KH-I_PNPase"/>
    <property type="match status" value="1"/>
</dbReference>
<dbReference type="GO" id="GO:0000965">
    <property type="term" value="P:mitochondrial RNA 3'-end processing"/>
    <property type="evidence" value="ECO:0007669"/>
    <property type="project" value="TreeGrafter"/>
</dbReference>
<dbReference type="InterPro" id="IPR027408">
    <property type="entry name" value="PNPase/RNase_PH_dom_sf"/>
</dbReference>
<dbReference type="CDD" id="cd11364">
    <property type="entry name" value="RNase_PH_PNPase_2"/>
    <property type="match status" value="1"/>
</dbReference>
<dbReference type="InterPro" id="IPR015847">
    <property type="entry name" value="ExoRNase_PH_dom2"/>
</dbReference>
<dbReference type="Gene3D" id="2.40.50.140">
    <property type="entry name" value="Nucleic acid-binding proteins"/>
    <property type="match status" value="2"/>
</dbReference>
<dbReference type="PANTHER" id="PTHR11252">
    <property type="entry name" value="POLYRIBONUCLEOTIDE NUCLEOTIDYLTRANSFERASE"/>
    <property type="match status" value="1"/>
</dbReference>
<keyword evidence="7" id="KW-0378">Hydrolase</keyword>
<feature type="domain" description="S1 motif" evidence="10">
    <location>
        <begin position="605"/>
        <end position="673"/>
    </location>
</feature>
<organism evidence="11 12">
    <name type="scientific">Abrus precatorius</name>
    <name type="common">Indian licorice</name>
    <name type="synonym">Glycine abrus</name>
    <dbReference type="NCBI Taxonomy" id="3816"/>
    <lineage>
        <taxon>Eukaryota</taxon>
        <taxon>Viridiplantae</taxon>
        <taxon>Streptophyta</taxon>
        <taxon>Embryophyta</taxon>
        <taxon>Tracheophyta</taxon>
        <taxon>Spermatophyta</taxon>
        <taxon>Magnoliopsida</taxon>
        <taxon>eudicotyledons</taxon>
        <taxon>Gunneridae</taxon>
        <taxon>Pentapetalae</taxon>
        <taxon>rosids</taxon>
        <taxon>fabids</taxon>
        <taxon>Fabales</taxon>
        <taxon>Fabaceae</taxon>
        <taxon>Papilionoideae</taxon>
        <taxon>50 kb inversion clade</taxon>
        <taxon>NPAAA clade</taxon>
        <taxon>indigoferoid/millettioid clade</taxon>
        <taxon>Abreae</taxon>
        <taxon>Abrus</taxon>
    </lineage>
</organism>
<proteinExistence type="inferred from homology"/>
<dbReference type="PROSITE" id="PS50126">
    <property type="entry name" value="S1"/>
    <property type="match status" value="1"/>
</dbReference>
<keyword evidence="7" id="KW-0269">Exonuclease</keyword>
<dbReference type="SMART" id="SM00316">
    <property type="entry name" value="S1"/>
    <property type="match status" value="2"/>
</dbReference>
<dbReference type="Gene3D" id="3.30.230.70">
    <property type="entry name" value="GHMP Kinase, N-terminal domain"/>
    <property type="match status" value="2"/>
</dbReference>
<comment type="similarity">
    <text evidence="1">Belongs to the polyribonucleotide nucleotidyltransferase family.</text>
</comment>
<accession>A0A8B8LPR6</accession>
<dbReference type="GO" id="GO:0008033">
    <property type="term" value="P:tRNA processing"/>
    <property type="evidence" value="ECO:0007669"/>
    <property type="project" value="UniProtKB-KW"/>
</dbReference>
<keyword evidence="5" id="KW-0819">tRNA processing</keyword>
<dbReference type="Pfam" id="PF03725">
    <property type="entry name" value="RNase_PH_C"/>
    <property type="match status" value="1"/>
</dbReference>
<reference evidence="12" key="2">
    <citation type="submission" date="2025-08" db="UniProtKB">
        <authorList>
            <consortium name="RefSeq"/>
        </authorList>
    </citation>
    <scope>IDENTIFICATION</scope>
    <source>
        <tissue evidence="12">Young leaves</tissue>
    </source>
</reference>
<dbReference type="FunFam" id="2.40.50.140:FF:000189">
    <property type="entry name" value="Polyribonucleotide nucleotidyltransferase, putative"/>
    <property type="match status" value="1"/>
</dbReference>
<dbReference type="InterPro" id="IPR036345">
    <property type="entry name" value="ExoRNase_PH_dom2_sf"/>
</dbReference>
<dbReference type="SUPFAM" id="SSF50249">
    <property type="entry name" value="Nucleic acid-binding proteins"/>
    <property type="match status" value="2"/>
</dbReference>
<evidence type="ECO:0000256" key="4">
    <source>
        <dbReference type="ARBA" id="ARBA00022679"/>
    </source>
</evidence>
<evidence type="ECO:0000256" key="9">
    <source>
        <dbReference type="SAM" id="MobiDB-lite"/>
    </source>
</evidence>
<dbReference type="EC" id="2.7.7.8" evidence="2"/>
<evidence type="ECO:0000313" key="12">
    <source>
        <dbReference type="RefSeq" id="XP_027357867.1"/>
    </source>
</evidence>
<dbReference type="GO" id="GO:0000175">
    <property type="term" value="F:3'-5'-RNA exonuclease activity"/>
    <property type="evidence" value="ECO:0007669"/>
    <property type="project" value="TreeGrafter"/>
</dbReference>
<feature type="region of interest" description="Disordered" evidence="9">
    <location>
        <begin position="749"/>
        <end position="843"/>
    </location>
</feature>
<feature type="compositionally biased region" description="Basic and acidic residues" evidence="9">
    <location>
        <begin position="833"/>
        <end position="843"/>
    </location>
</feature>
<evidence type="ECO:0000256" key="1">
    <source>
        <dbReference type="ARBA" id="ARBA00007404"/>
    </source>
</evidence>
<keyword evidence="7" id="KW-0540">Nuclease</keyword>
<dbReference type="InterPro" id="IPR001247">
    <property type="entry name" value="ExoRNase_PH_dom1"/>
</dbReference>
<keyword evidence="8" id="KW-0694">RNA-binding</keyword>
<evidence type="ECO:0000256" key="2">
    <source>
        <dbReference type="ARBA" id="ARBA00012416"/>
    </source>
</evidence>
<evidence type="ECO:0000256" key="7">
    <source>
        <dbReference type="ARBA" id="ARBA00022839"/>
    </source>
</evidence>
<dbReference type="GO" id="GO:0000958">
    <property type="term" value="P:mitochondrial mRNA catabolic process"/>
    <property type="evidence" value="ECO:0007669"/>
    <property type="project" value="TreeGrafter"/>
</dbReference>
<dbReference type="Proteomes" id="UP000694853">
    <property type="component" value="Unplaced"/>
</dbReference>
<evidence type="ECO:0000256" key="3">
    <source>
        <dbReference type="ARBA" id="ARBA00022552"/>
    </source>
</evidence>
<evidence type="ECO:0000256" key="5">
    <source>
        <dbReference type="ARBA" id="ARBA00022694"/>
    </source>
</evidence>
<evidence type="ECO:0000256" key="8">
    <source>
        <dbReference type="ARBA" id="ARBA00022884"/>
    </source>
</evidence>
<dbReference type="GeneID" id="113867082"/>
<keyword evidence="3" id="KW-0698">rRNA processing</keyword>
<dbReference type="PANTHER" id="PTHR11252:SF16">
    <property type="entry name" value="POLYRIBONUCLEOTIDE NUCLEOTIDYLTRANSFERASE 2, MITOCHONDRIAL"/>
    <property type="match status" value="1"/>
</dbReference>
<dbReference type="InterPro" id="IPR012340">
    <property type="entry name" value="NA-bd_OB-fold"/>
</dbReference>
<dbReference type="GO" id="GO:0005829">
    <property type="term" value="C:cytosol"/>
    <property type="evidence" value="ECO:0007669"/>
    <property type="project" value="TreeGrafter"/>
</dbReference>
<dbReference type="FunFam" id="3.30.230.70:FF:000001">
    <property type="entry name" value="Polyribonucleotide nucleotidyltransferase"/>
    <property type="match status" value="1"/>
</dbReference>
<dbReference type="AlphaFoldDB" id="A0A8B8LPR6"/>
<keyword evidence="6" id="KW-0548">Nucleotidyltransferase</keyword>
<dbReference type="InterPro" id="IPR012162">
    <property type="entry name" value="PNPase"/>
</dbReference>
<protein>
    <recommendedName>
        <fullName evidence="2">polyribonucleotide nucleotidyltransferase</fullName>
        <ecNumber evidence="2">2.7.7.8</ecNumber>
    </recommendedName>
</protein>
<dbReference type="InterPro" id="IPR036612">
    <property type="entry name" value="KH_dom_type_1_sf"/>
</dbReference>
<keyword evidence="11" id="KW-1185">Reference proteome</keyword>
<dbReference type="Pfam" id="PF00575">
    <property type="entry name" value="S1"/>
    <property type="match status" value="1"/>
</dbReference>
<dbReference type="Pfam" id="PF01138">
    <property type="entry name" value="RNase_PH"/>
    <property type="match status" value="2"/>
</dbReference>
<gene>
    <name evidence="12" type="primary">LOC113867082</name>
</gene>
<evidence type="ECO:0000259" key="10">
    <source>
        <dbReference type="PROSITE" id="PS50126"/>
    </source>
</evidence>
<dbReference type="CDD" id="cd11363">
    <property type="entry name" value="RNase_PH_PNPase_1"/>
    <property type="match status" value="1"/>
</dbReference>
<name>A0A8B8LPR6_ABRPR</name>
<dbReference type="InterPro" id="IPR003029">
    <property type="entry name" value="S1_domain"/>
</dbReference>
<dbReference type="GO" id="GO:0005739">
    <property type="term" value="C:mitochondrion"/>
    <property type="evidence" value="ECO:0007669"/>
    <property type="project" value="TreeGrafter"/>
</dbReference>
<keyword evidence="4" id="KW-0808">Transferase</keyword>
<dbReference type="SUPFAM" id="SSF55666">
    <property type="entry name" value="Ribonuclease PH domain 2-like"/>
    <property type="match status" value="2"/>
</dbReference>
<dbReference type="SUPFAM" id="SSF54211">
    <property type="entry name" value="Ribosomal protein S5 domain 2-like"/>
    <property type="match status" value="2"/>
</dbReference>
<sequence length="917" mass="99986">MTRANPLLRTIPHFLTWRALGFRTICSGRLGFDGAKPLETFTEEFEVGSRLITLETGKIARFANGAVVLGMEDTKVLSTVTSAKGDAVRDFLPLTVDYQEKQFAQGVIPTTFMRREGAPRERELLCGRIIDRPIRPLFPHGFYHEVQVMASVLSSDGKQDPDVLAANATSAALMLSDIPWGGPIGMVRIGRICGQFIVNPTMDELKLSDLNLVYACTKDKTLMIDVQAREISEKDLEAGLRLAHPEAVKYLEPQISLAAKAGKSKKEYKLSLLSDRTLEKVRNVAEAPIEVVRKRVIAEGYRVDGRQLDEVRPLYCEAGYISILHGSALFSRGETQVLCTVTLGAPTPTKRFMLHYSFPPFCINEVGKRTGLNRREVGHGTLAEKALLAVLPPEDDFPYTVRVNSEVMASDGSTSMATVCGGSMALMDAGIPVREHVAGVSVGLVSELDPSTGEITDYRILTDILGLEDHLGDIDFKIAGTRKGVTAIQLDIKPAGIPLDIICECLEPANKARLQILDHMEQEINAPRNKDDSTSPRLATLKYSNDALRRLIGPMGVLKKKMEDQTGVRMSVGDGTLTIVAKNQSEMDKVLEKIDFIVGREIEVGGVYKGIVTSIKEYGAFVEFNGGQQGLLHISELSHEPVLRVSEVVSVGQKLSLMCIGQDVHGNIKLSLKATLPCPGGLETNDGVQESIASAKKTANVWAPVWNASSTQEQQNSTSELPMGKLEMREAKSPTSQVPVILIRSAAECDEEEKSTSLNKGTQVDNGVQLDHKSKSCRTENVVDSPPKSKSRRSQDVIDSPSSQSGPLPYKNVKKSKVAMQKESKSDFQSPAGDKKETKDKESLTAKDLKLGTKVSAKVYQIRAHGLVLDLGGGLRGMYRFEENGKKDFKIGDVMQVVCSSFSSKGIPVLSSSVADT</sequence>